<keyword evidence="1" id="KW-1133">Transmembrane helix</keyword>
<reference evidence="3" key="1">
    <citation type="journal article" date="2014" name="Genome Announc.">
        <title>Draft genome sequences of six enterohepatic helicobacter species isolated from humans and one from rhesus macaques.</title>
        <authorList>
            <person name="Shen Z."/>
            <person name="Sheh A."/>
            <person name="Young S.K."/>
            <person name="Abouelliel A."/>
            <person name="Ward D.V."/>
            <person name="Earl A.M."/>
            <person name="Fox J.G."/>
        </authorList>
    </citation>
    <scope>NUCLEOTIDE SEQUENCE [LARGE SCALE GENOMIC DNA]</scope>
    <source>
        <strain evidence="3">CCUG 18818</strain>
    </source>
</reference>
<gene>
    <name evidence="2" type="ORF">HCCG_02154</name>
</gene>
<feature type="transmembrane region" description="Helical" evidence="1">
    <location>
        <begin position="271"/>
        <end position="288"/>
    </location>
</feature>
<keyword evidence="1" id="KW-0812">Transmembrane</keyword>
<feature type="transmembrane region" description="Helical" evidence="1">
    <location>
        <begin position="20"/>
        <end position="40"/>
    </location>
</feature>
<name>A0ABN0BDK6_9HELI</name>
<protein>
    <recommendedName>
        <fullName evidence="4">Glycosyltransferase RgtA/B/C/D-like domain-containing protein</fullName>
    </recommendedName>
</protein>
<feature type="transmembrane region" description="Helical" evidence="1">
    <location>
        <begin position="423"/>
        <end position="445"/>
    </location>
</feature>
<feature type="transmembrane region" description="Helical" evidence="1">
    <location>
        <begin position="634"/>
        <end position="658"/>
    </location>
</feature>
<keyword evidence="1" id="KW-0472">Membrane</keyword>
<feature type="transmembrane region" description="Helical" evidence="1">
    <location>
        <begin position="395"/>
        <end position="411"/>
    </location>
</feature>
<proteinExistence type="predicted"/>
<accession>A0ABN0BDK6</accession>
<sequence>MSMIEILKSVRLSKGSKIAISVWFILLMLVVIIFLALRFMSKDRIDYADMIVESEASPQVIACKEKCKEIGNIDRNNLAEFNACEKACEAIVPTIFSYNVRLKFENPIFRAQKHFVEITPLGVEWSDVAKSLNLGGIERVVQDSKDSHFVVITLDSPLDIGQNLGVLSYKSKILSNTLKYSIKQLILILVIGIGLWVLPVSCRAYFATFDRKYPKITQDSMLFSFSFKDKTFLSLSAVVILGLFVFHFWLGYPGFHISGDTYNSIGLAKNNAHPVFIAYVMQFLYFIFGKHLYYLFLFNLVPFYAGLLFLVWGFYIRFRSVFAILLLFPIFIGNIYFQNFIQYHSFALPMLLFCGYAMVLFMLLVPLSARKTKIMWWLIGIVFFCAILWRHNAIFSVFPVSFVFVYMWLCNRGINTKEFVKKYINGVIACAILCLCVVIIVPRALTVGGSYPANHPFLHQIAGACVPADDSSCFKDEWYYPHKGWEDIKALYEKYPLNADPFNVGWGYDEYRPIPPGKIDKLYSQWLKAILKYPINFAQHEWRFLQAMWIQNPGWIFDSKALQGKAWHPWHISLLSGFPESERSVIFTPAQEKIYDFLYEHRLLLNHFWGVVLSFGVMILSLILWLVKRDLRNGLLMFSFGVGFAGFFSALFIVLFTPVTESRYMSPILPLGLLAIIGFIAFMLDCKARHRADSVVDVGG</sequence>
<evidence type="ECO:0000256" key="1">
    <source>
        <dbReference type="SAM" id="Phobius"/>
    </source>
</evidence>
<feature type="transmembrane region" description="Helical" evidence="1">
    <location>
        <begin position="347"/>
        <end position="367"/>
    </location>
</feature>
<feature type="transmembrane region" description="Helical" evidence="1">
    <location>
        <begin position="664"/>
        <end position="684"/>
    </location>
</feature>
<organism evidence="2 3">
    <name type="scientific">Helicobacter cinaedi CCUG 18818 = ATCC BAA-847</name>
    <dbReference type="NCBI Taxonomy" id="537971"/>
    <lineage>
        <taxon>Bacteria</taxon>
        <taxon>Pseudomonadati</taxon>
        <taxon>Campylobacterota</taxon>
        <taxon>Epsilonproteobacteria</taxon>
        <taxon>Campylobacterales</taxon>
        <taxon>Helicobacteraceae</taxon>
        <taxon>Helicobacter</taxon>
    </lineage>
</organism>
<keyword evidence="3" id="KW-1185">Reference proteome</keyword>
<feature type="transmembrane region" description="Helical" evidence="1">
    <location>
        <begin position="231"/>
        <end position="250"/>
    </location>
</feature>
<dbReference type="EMBL" id="DS990394">
    <property type="protein sequence ID" value="EFR47605.1"/>
    <property type="molecule type" value="Genomic_DNA"/>
</dbReference>
<evidence type="ECO:0000313" key="3">
    <source>
        <dbReference type="Proteomes" id="UP000005755"/>
    </source>
</evidence>
<feature type="transmembrane region" description="Helical" evidence="1">
    <location>
        <begin position="607"/>
        <end position="627"/>
    </location>
</feature>
<feature type="transmembrane region" description="Helical" evidence="1">
    <location>
        <begin position="374"/>
        <end position="389"/>
    </location>
</feature>
<dbReference type="Proteomes" id="UP000005755">
    <property type="component" value="Unassembled WGS sequence"/>
</dbReference>
<evidence type="ECO:0008006" key="4">
    <source>
        <dbReference type="Google" id="ProtNLM"/>
    </source>
</evidence>
<evidence type="ECO:0000313" key="2">
    <source>
        <dbReference type="EMBL" id="EFR47605.1"/>
    </source>
</evidence>
<feature type="transmembrane region" description="Helical" evidence="1">
    <location>
        <begin position="322"/>
        <end position="341"/>
    </location>
</feature>
<feature type="transmembrane region" description="Helical" evidence="1">
    <location>
        <begin position="294"/>
        <end position="315"/>
    </location>
</feature>
<feature type="transmembrane region" description="Helical" evidence="1">
    <location>
        <begin position="185"/>
        <end position="206"/>
    </location>
</feature>